<dbReference type="Proteomes" id="UP001165289">
    <property type="component" value="Unassembled WGS sequence"/>
</dbReference>
<name>A0AAV7JLL2_9METZ</name>
<keyword evidence="2" id="KW-1185">Reference proteome</keyword>
<proteinExistence type="predicted"/>
<dbReference type="Gene3D" id="2.120.10.30">
    <property type="entry name" value="TolB, C-terminal domain"/>
    <property type="match status" value="1"/>
</dbReference>
<dbReference type="EMBL" id="JAKMXF010000317">
    <property type="protein sequence ID" value="KAI6649816.1"/>
    <property type="molecule type" value="Genomic_DNA"/>
</dbReference>
<keyword evidence="1" id="KW-0436">Ligase</keyword>
<reference evidence="1 2" key="1">
    <citation type="journal article" date="2023" name="BMC Biol.">
        <title>The compact genome of the sponge Oopsacas minuta (Hexactinellida) is lacking key metazoan core genes.</title>
        <authorList>
            <person name="Santini S."/>
            <person name="Schenkelaars Q."/>
            <person name="Jourda C."/>
            <person name="Duchesne M."/>
            <person name="Belahbib H."/>
            <person name="Rocher C."/>
            <person name="Selva M."/>
            <person name="Riesgo A."/>
            <person name="Vervoort M."/>
            <person name="Leys S.P."/>
            <person name="Kodjabachian L."/>
            <person name="Le Bivic A."/>
            <person name="Borchiellini C."/>
            <person name="Claverie J.M."/>
            <person name="Renard E."/>
        </authorList>
    </citation>
    <scope>NUCLEOTIDE SEQUENCE [LARGE SCALE GENOMIC DNA]</scope>
    <source>
        <strain evidence="1">SPO-2</strain>
    </source>
</reference>
<gene>
    <name evidence="1" type="ORF">LOD99_6367</name>
</gene>
<evidence type="ECO:0000313" key="2">
    <source>
        <dbReference type="Proteomes" id="UP001165289"/>
    </source>
</evidence>
<organism evidence="1 2">
    <name type="scientific">Oopsacas minuta</name>
    <dbReference type="NCBI Taxonomy" id="111878"/>
    <lineage>
        <taxon>Eukaryota</taxon>
        <taxon>Metazoa</taxon>
        <taxon>Porifera</taxon>
        <taxon>Hexactinellida</taxon>
        <taxon>Hexasterophora</taxon>
        <taxon>Lyssacinosida</taxon>
        <taxon>Leucopsacidae</taxon>
        <taxon>Oopsacas</taxon>
    </lineage>
</organism>
<dbReference type="InterPro" id="IPR011042">
    <property type="entry name" value="6-blade_b-propeller_TolB-like"/>
</dbReference>
<dbReference type="SUPFAM" id="SSF63825">
    <property type="entry name" value="YWTD domain"/>
    <property type="match status" value="1"/>
</dbReference>
<accession>A0AAV7JLL2</accession>
<comment type="caution">
    <text evidence="1">The sequence shown here is derived from an EMBL/GenBank/DDBJ whole genome shotgun (WGS) entry which is preliminary data.</text>
</comment>
<protein>
    <submittedName>
        <fullName evidence="1">Long-chain-fatty-acid--CoA ligase ACSBG2-like</fullName>
    </submittedName>
</protein>
<dbReference type="Gene3D" id="3.40.50.980">
    <property type="match status" value="1"/>
</dbReference>
<dbReference type="AlphaFoldDB" id="A0AAV7JLL2"/>
<dbReference type="GO" id="GO:0016874">
    <property type="term" value="F:ligase activity"/>
    <property type="evidence" value="ECO:0007669"/>
    <property type="project" value="UniProtKB-KW"/>
</dbReference>
<sequence>MATSMSQVTPSKADKMLKKCEERIKEILSIDLQEIRHTKIIQDYRNILEIPNILNEMERITVTYNVNKPRMCLHRLSALYQDYESIISSIIRLLPLKDSFQERCDQHLLEISLLIIDDYLPIDIKDSLYYIERTLAEPFLYSLNGLIMWKETAEIKIHKIQKLLFPELSKPIESVIVKRYESLKLRLKAEILRMRTYPIPEPWCSKCMTEGMTHLIDGEFIFYVDPELEEDMKPVNPSKRDLLPGGITRQEYDMRLHRLNMEYAIARVELKTRNADRIDEKCKDMEDWYAEVEEKMTFTFNELSFLYRDAKSLEYLVRKNKEDKYLKIIYDIIQRNIRHYYDNRIDIPSFAIDTDNDPMLIAPPKEERNIPVASGVDRGGVICHQLNTPACIIVVKDNVIVADRYGDTVTLYRACDLAASYSNHDPHLAATPLSLTYFKQSVFLCYTSLLVQFSLISRHPLPISHMNREHGISIPQACCTSSNSKHLYVGTLMPSLIRMHVNPLRIEQKYRLNPILHTKIPNRYPWLQDMKAAENGVICFFTGSPSLLQLFSLEGVLIRSILTEDQIVGAYNFNLFYNFIIDEWRIYICDFWDNSIKVFDWFGKFIETVCKTGHELCQIFRPSCIFIEDSGYVTVGDMKEDNCLRGSNLLSHYSNYYNEPLAPNNNKWMMADIGSIQAGGLSNGIYTTNSLDITRYILKHSNTRVAFGDTNAILEQLVEAGSDISGLIFVQSVPGSVDPALKAKGVLEWSEFIELGKNNQTAEVEAIMDSQRPGYCSTLPYTSEQQDSRRNIQW</sequence>
<evidence type="ECO:0000313" key="1">
    <source>
        <dbReference type="EMBL" id="KAI6649816.1"/>
    </source>
</evidence>